<feature type="site" description="Raises pKa of active site His" evidence="4">
    <location>
        <position position="150"/>
    </location>
</feature>
<evidence type="ECO:0000313" key="8">
    <source>
        <dbReference type="Proteomes" id="UP000264002"/>
    </source>
</evidence>
<feature type="domain" description="Inosine monophosphate cyclohydrolase-like" evidence="6">
    <location>
        <begin position="210"/>
        <end position="409"/>
    </location>
</feature>
<reference evidence="8" key="1">
    <citation type="submission" date="2018-08" db="EMBL/GenBank/DDBJ databases">
        <authorList>
            <person name="Grouzdev D.S."/>
            <person name="Krutkina M.S."/>
        </authorList>
    </citation>
    <scope>NUCLEOTIDE SEQUENCE [LARGE SCALE GENOMIC DNA]</scope>
    <source>
        <strain evidence="8">4-11</strain>
    </source>
</reference>
<comment type="similarity">
    <text evidence="4">Belongs to the GART family.</text>
</comment>
<protein>
    <recommendedName>
        <fullName evidence="4">Phosphoribosylglycinamide formyltransferase</fullName>
        <ecNumber evidence="4">2.1.2.2</ecNumber>
    </recommendedName>
    <alternativeName>
        <fullName evidence="4">5'-phosphoribosylglycinamide transformylase</fullName>
    </alternativeName>
    <alternativeName>
        <fullName evidence="4">GAR transformylase</fullName>
        <shortName evidence="4">GART</shortName>
    </alternativeName>
</protein>
<dbReference type="GO" id="GO:0006189">
    <property type="term" value="P:'de novo' IMP biosynthetic process"/>
    <property type="evidence" value="ECO:0007669"/>
    <property type="project" value="UniProtKB-UniRule"/>
</dbReference>
<dbReference type="GO" id="GO:0003937">
    <property type="term" value="F:IMP cyclohydrolase activity"/>
    <property type="evidence" value="ECO:0007669"/>
    <property type="project" value="InterPro"/>
</dbReference>
<evidence type="ECO:0000256" key="2">
    <source>
        <dbReference type="ARBA" id="ARBA00022679"/>
    </source>
</evidence>
<dbReference type="InterPro" id="IPR020600">
    <property type="entry name" value="IMP_cyclohydrolase-like"/>
</dbReference>
<comment type="caution">
    <text evidence="7">The sequence shown here is derived from an EMBL/GenBank/DDBJ whole genome shotgun (WGS) entry which is preliminary data.</text>
</comment>
<dbReference type="InterPro" id="IPR004607">
    <property type="entry name" value="GART"/>
</dbReference>
<feature type="binding site" evidence="4">
    <location>
        <position position="107"/>
    </location>
    <ligand>
        <name>(6R)-10-formyltetrahydrofolate</name>
        <dbReference type="ChEBI" id="CHEBI:195366"/>
    </ligand>
</feature>
<dbReference type="PANTHER" id="PTHR43369:SF2">
    <property type="entry name" value="PHOSPHORIBOSYLGLYCINAMIDE FORMYLTRANSFERASE"/>
    <property type="match status" value="1"/>
</dbReference>
<evidence type="ECO:0000313" key="7">
    <source>
        <dbReference type="EMBL" id="RFU95896.1"/>
    </source>
</evidence>
<dbReference type="PANTHER" id="PTHR43369">
    <property type="entry name" value="PHOSPHORIBOSYLGLYCINAMIDE FORMYLTRANSFERASE"/>
    <property type="match status" value="1"/>
</dbReference>
<evidence type="ECO:0000259" key="6">
    <source>
        <dbReference type="Pfam" id="PF07826"/>
    </source>
</evidence>
<dbReference type="EMBL" id="QUWK01000002">
    <property type="protein sequence ID" value="RFU95896.1"/>
    <property type="molecule type" value="Genomic_DNA"/>
</dbReference>
<proteinExistence type="inferred from homology"/>
<dbReference type="Pfam" id="PF07826">
    <property type="entry name" value="IMP_cyclohyd"/>
    <property type="match status" value="1"/>
</dbReference>
<dbReference type="Pfam" id="PF00551">
    <property type="entry name" value="Formyl_trans_N"/>
    <property type="match status" value="1"/>
</dbReference>
<keyword evidence="2 4" id="KW-0808">Transferase</keyword>
<dbReference type="UniPathway" id="UPA00074">
    <property type="reaction ID" value="UER00126"/>
</dbReference>
<comment type="caution">
    <text evidence="4">Lacks conserved residue(s) required for the propagation of feature annotation.</text>
</comment>
<dbReference type="InterPro" id="IPR036795">
    <property type="entry name" value="IMP_cyclohydrolase-like_sf"/>
</dbReference>
<dbReference type="EC" id="2.1.2.2" evidence="4"/>
<evidence type="ECO:0000259" key="5">
    <source>
        <dbReference type="Pfam" id="PF00551"/>
    </source>
</evidence>
<dbReference type="RefSeq" id="WP_117329295.1">
    <property type="nucleotide sequence ID" value="NZ_QUWK01000002.1"/>
</dbReference>
<keyword evidence="8" id="KW-1185">Reference proteome</keyword>
<comment type="catalytic activity">
    <reaction evidence="4">
        <text>N(1)-(5-phospho-beta-D-ribosyl)glycinamide + (6R)-10-formyltetrahydrofolate = N(2)-formyl-N(1)-(5-phospho-beta-D-ribosyl)glycinamide + (6S)-5,6,7,8-tetrahydrofolate + H(+)</text>
        <dbReference type="Rhea" id="RHEA:15053"/>
        <dbReference type="ChEBI" id="CHEBI:15378"/>
        <dbReference type="ChEBI" id="CHEBI:57453"/>
        <dbReference type="ChEBI" id="CHEBI:143788"/>
        <dbReference type="ChEBI" id="CHEBI:147286"/>
        <dbReference type="ChEBI" id="CHEBI:195366"/>
        <dbReference type="EC" id="2.1.2.2"/>
    </reaction>
</comment>
<dbReference type="GO" id="GO:0005737">
    <property type="term" value="C:cytoplasm"/>
    <property type="evidence" value="ECO:0007669"/>
    <property type="project" value="TreeGrafter"/>
</dbReference>
<dbReference type="Gene3D" id="3.60.20.20">
    <property type="entry name" value="Inosine monophosphate cyclohydrolase-like"/>
    <property type="match status" value="1"/>
</dbReference>
<dbReference type="NCBIfam" id="TIGR00639">
    <property type="entry name" value="PurN"/>
    <property type="match status" value="1"/>
</dbReference>
<sequence length="429" mass="47181">MIRIAVLASGSGTNLQAMLDAVDAGLLRHGTVVLVVSDKHDVPALRRAKQKGITAVALDKKQLKTARFESELLDLLSAYRIDLVVLAGFLTILGGNVVRQYPERILNIHPSLIPSFCGKGYYGRRVHEAALARGVKLSGATVHIVSDEADAGPILAQRALQVQDDDTPESLGKRILETIEWKLLPETVEHYCQLLEHEMNLNTALQAQRYPGRGIICGLNDEGKSIVAYFITARSEHSKNRRLVAESGTVRTEAIDERLVKDPSLIIYRAMDTYEKQLVVSNGDQSDTILTYLAEGKGMEEALESRTYEPDAPNYTSRISGLVDLSGGGAYTLSILRRKKGECERALFSFPQPTKGEGHLIHTYEGEKDPLAPFAGKPKQVVLKGSGAEIANQIWDNLDESYRVALCVRETNLSVGSFELFLINAEKGR</sequence>
<keyword evidence="3 4" id="KW-0658">Purine biosynthesis</keyword>
<reference evidence="7 8" key="2">
    <citation type="submission" date="2018-09" db="EMBL/GenBank/DDBJ databases">
        <title>Genome of Sphaerochaeta halotolerans strain 4-11.</title>
        <authorList>
            <person name="Nazina T.N."/>
            <person name="Sokolova D.S."/>
        </authorList>
    </citation>
    <scope>NUCLEOTIDE SEQUENCE [LARGE SCALE GENOMIC DNA]</scope>
    <source>
        <strain evidence="7 8">4-11</strain>
    </source>
</reference>
<feature type="active site" description="Proton donor" evidence="4">
    <location>
        <position position="109"/>
    </location>
</feature>
<evidence type="ECO:0000256" key="4">
    <source>
        <dbReference type="HAMAP-Rule" id="MF_01930"/>
    </source>
</evidence>
<feature type="domain" description="Formyl transferase N-terminal" evidence="5">
    <location>
        <begin position="3"/>
        <end position="187"/>
    </location>
</feature>
<name>A0A372MKP4_9SPIR</name>
<dbReference type="CDD" id="cd08645">
    <property type="entry name" value="FMT_core_GART"/>
    <property type="match status" value="1"/>
</dbReference>
<evidence type="ECO:0000256" key="3">
    <source>
        <dbReference type="ARBA" id="ARBA00022755"/>
    </source>
</evidence>
<dbReference type="InterPro" id="IPR036477">
    <property type="entry name" value="Formyl_transf_N_sf"/>
</dbReference>
<feature type="binding site" evidence="4">
    <location>
        <position position="67"/>
    </location>
    <ligand>
        <name>(6R)-10-formyltetrahydrofolate</name>
        <dbReference type="ChEBI" id="CHEBI:195366"/>
    </ligand>
</feature>
<dbReference type="Proteomes" id="UP000264002">
    <property type="component" value="Unassembled WGS sequence"/>
</dbReference>
<dbReference type="HAMAP" id="MF_01930">
    <property type="entry name" value="PurN"/>
    <property type="match status" value="1"/>
</dbReference>
<gene>
    <name evidence="4" type="primary">purN</name>
    <name evidence="7" type="ORF">DYP60_02520</name>
</gene>
<dbReference type="AlphaFoldDB" id="A0A372MKP4"/>
<evidence type="ECO:0000256" key="1">
    <source>
        <dbReference type="ARBA" id="ARBA00005054"/>
    </source>
</evidence>
<dbReference type="SUPFAM" id="SSF75569">
    <property type="entry name" value="Archaeal IMP cyclohydrolase PurO"/>
    <property type="match status" value="1"/>
</dbReference>
<feature type="binding site" evidence="4">
    <location>
        <begin position="12"/>
        <end position="14"/>
    </location>
    <ligand>
        <name>N(1)-(5-phospho-beta-D-ribosyl)glycinamide</name>
        <dbReference type="ChEBI" id="CHEBI:143788"/>
    </ligand>
</feature>
<accession>A0A372MKP4</accession>
<organism evidence="7 8">
    <name type="scientific">Sphaerochaeta halotolerans</name>
    <dbReference type="NCBI Taxonomy" id="2293840"/>
    <lineage>
        <taxon>Bacteria</taxon>
        <taxon>Pseudomonadati</taxon>
        <taxon>Spirochaetota</taxon>
        <taxon>Spirochaetia</taxon>
        <taxon>Spirochaetales</taxon>
        <taxon>Sphaerochaetaceae</taxon>
        <taxon>Sphaerochaeta</taxon>
    </lineage>
</organism>
<dbReference type="Gene3D" id="3.40.50.170">
    <property type="entry name" value="Formyl transferase, N-terminal domain"/>
    <property type="match status" value="1"/>
</dbReference>
<dbReference type="SUPFAM" id="SSF53328">
    <property type="entry name" value="Formyltransferase"/>
    <property type="match status" value="1"/>
</dbReference>
<comment type="function">
    <text evidence="4">Catalyzes the transfer of a formyl group from 10-formyltetrahydrofolate to 5-phospho-ribosyl-glycinamide (GAR), producing 5-phospho-ribosyl-N-formylglycinamide (FGAR) and tetrahydrofolate.</text>
</comment>
<dbReference type="InterPro" id="IPR002376">
    <property type="entry name" value="Formyl_transf_N"/>
</dbReference>
<comment type="pathway">
    <text evidence="1 4">Purine metabolism; IMP biosynthesis via de novo pathway; N(2)-formyl-N(1)-(5-phospho-D-ribosyl)glycinamide from N(1)-(5-phospho-D-ribosyl)glycinamide (10-formyl THF route): step 1/1.</text>
</comment>
<dbReference type="GO" id="GO:0004644">
    <property type="term" value="F:phosphoribosylglycinamide formyltransferase activity"/>
    <property type="evidence" value="ECO:0007669"/>
    <property type="project" value="UniProtKB-UniRule"/>
</dbReference>